<gene>
    <name evidence="5" type="ORF">N177_3461</name>
</gene>
<reference evidence="5 6" key="1">
    <citation type="journal article" date="2014" name="Genome Announc.">
        <title>Draft Genome Sequence of Lutibaculum baratangense Strain AMV1T, Isolated from a Mud Volcano in Andamans, India.</title>
        <authorList>
            <person name="Singh A."/>
            <person name="Sreenivas A."/>
            <person name="Sathyanarayana Reddy G."/>
            <person name="Pinnaka A.K."/>
            <person name="Shivaji S."/>
        </authorList>
    </citation>
    <scope>NUCLEOTIDE SEQUENCE [LARGE SCALE GENOMIC DNA]</scope>
    <source>
        <strain evidence="5 6">AMV1</strain>
    </source>
</reference>
<dbReference type="PANTHER" id="PTHR30006:SF24">
    <property type="entry name" value="SLL0237 PROTEIN"/>
    <property type="match status" value="1"/>
</dbReference>
<dbReference type="EMBL" id="AWXZ01000039">
    <property type="protein sequence ID" value="ESR23393.1"/>
    <property type="molecule type" value="Genomic_DNA"/>
</dbReference>
<dbReference type="InterPro" id="IPR026045">
    <property type="entry name" value="Ferric-bd"/>
</dbReference>
<proteinExistence type="predicted"/>
<feature type="binding site" evidence="3">
    <location>
        <position position="222"/>
    </location>
    <ligand>
        <name>Fe cation</name>
        <dbReference type="ChEBI" id="CHEBI:24875"/>
    </ligand>
</feature>
<keyword evidence="2" id="KW-0574">Periplasm</keyword>
<dbReference type="GO" id="GO:0046872">
    <property type="term" value="F:metal ion binding"/>
    <property type="evidence" value="ECO:0007669"/>
    <property type="project" value="UniProtKB-KW"/>
</dbReference>
<dbReference type="STRING" id="631454.N177_3461"/>
<feature type="signal peptide" evidence="4">
    <location>
        <begin position="1"/>
        <end position="24"/>
    </location>
</feature>
<comment type="caution">
    <text evidence="5">The sequence shown here is derived from an EMBL/GenBank/DDBJ whole genome shotgun (WGS) entry which is preliminary data.</text>
</comment>
<evidence type="ECO:0000256" key="1">
    <source>
        <dbReference type="ARBA" id="ARBA00022729"/>
    </source>
</evidence>
<evidence type="ECO:0000313" key="6">
    <source>
        <dbReference type="Proteomes" id="UP000017819"/>
    </source>
</evidence>
<dbReference type="AlphaFoldDB" id="V4TAC9"/>
<dbReference type="eggNOG" id="COG1840">
    <property type="taxonomic scope" value="Bacteria"/>
</dbReference>
<dbReference type="Pfam" id="PF01547">
    <property type="entry name" value="SBP_bac_1"/>
    <property type="match status" value="1"/>
</dbReference>
<organism evidence="5 6">
    <name type="scientific">Lutibaculum baratangense AMV1</name>
    <dbReference type="NCBI Taxonomy" id="631454"/>
    <lineage>
        <taxon>Bacteria</taxon>
        <taxon>Pseudomonadati</taxon>
        <taxon>Pseudomonadota</taxon>
        <taxon>Alphaproteobacteria</taxon>
        <taxon>Hyphomicrobiales</taxon>
        <taxon>Tepidamorphaceae</taxon>
        <taxon>Lutibaculum</taxon>
    </lineage>
</organism>
<evidence type="ECO:0000256" key="4">
    <source>
        <dbReference type="SAM" id="SignalP"/>
    </source>
</evidence>
<dbReference type="Gene3D" id="3.40.190.10">
    <property type="entry name" value="Periplasmic binding protein-like II"/>
    <property type="match status" value="2"/>
</dbReference>
<dbReference type="PATRIC" id="fig|631454.5.peg.3421"/>
<dbReference type="InterPro" id="IPR006059">
    <property type="entry name" value="SBP"/>
</dbReference>
<keyword evidence="3" id="KW-0479">Metal-binding</keyword>
<name>V4TAC9_9HYPH</name>
<feature type="chain" id="PRO_5004729745" evidence="4">
    <location>
        <begin position="25"/>
        <end position="329"/>
    </location>
</feature>
<accession>V4TAC9</accession>
<keyword evidence="1 4" id="KW-0732">Signal</keyword>
<dbReference type="PIRSF" id="PIRSF002825">
    <property type="entry name" value="CfbpA"/>
    <property type="match status" value="1"/>
</dbReference>
<dbReference type="PANTHER" id="PTHR30006">
    <property type="entry name" value="THIAMINE-BINDING PERIPLASMIC PROTEIN-RELATED"/>
    <property type="match status" value="1"/>
</dbReference>
<dbReference type="Proteomes" id="UP000017819">
    <property type="component" value="Unassembled WGS sequence"/>
</dbReference>
<dbReference type="RefSeq" id="WP_023433579.1">
    <property type="nucleotide sequence ID" value="NZ_AWXZ01000039.1"/>
</dbReference>
<dbReference type="CDD" id="cd13547">
    <property type="entry name" value="PBP2_Fbp_like_2"/>
    <property type="match status" value="1"/>
</dbReference>
<evidence type="ECO:0000313" key="5">
    <source>
        <dbReference type="EMBL" id="ESR23393.1"/>
    </source>
</evidence>
<dbReference type="SUPFAM" id="SSF53850">
    <property type="entry name" value="Periplasmic binding protein-like II"/>
    <property type="match status" value="1"/>
</dbReference>
<keyword evidence="3" id="KW-0408">Iron</keyword>
<sequence length="329" mass="35274">MMKSVFTLLAGAAMAGASVLPAAAQSGTITVYTSQPSEQMDAVVRAFNEDYPEIEVEVFRSGTTEVMNKLMAEFEAGNPQADIVLIADATAATQLKNDDRLLAYEDAPVDSLPAEVVDPDMTFFGTKLITTGIIYNTDLVEEAPTSWKDLADAGVASKLIMPSPLYSGAAVIHVGTMVQQPEFGWDYYETLAENGAVAGRGNGSVVEAVARGEKAYGIIIEYMAMNAKNQGSPVEFVFPEEGVSAITQPVAILKTTDNEEAAKAFVDWQLSQVAQQQSVEQGYFPIFEGVEPPAGYPEVSSLRILPTDAGQILQSDEENKKEFAELFGG</sequence>
<evidence type="ECO:0000256" key="3">
    <source>
        <dbReference type="PIRSR" id="PIRSR002825-1"/>
    </source>
</evidence>
<evidence type="ECO:0000256" key="2">
    <source>
        <dbReference type="ARBA" id="ARBA00022764"/>
    </source>
</evidence>
<protein>
    <submittedName>
        <fullName evidence="5">Periplasmic substrate-binding protein, ABC-type iron transporter</fullName>
    </submittedName>
</protein>
<keyword evidence="6" id="KW-1185">Reference proteome</keyword>